<dbReference type="PANTHER" id="PTHR46197:SF3">
    <property type="entry name" value="AB HYDROLASE-1 DOMAIN-CONTAINING PROTEIN"/>
    <property type="match status" value="1"/>
</dbReference>
<evidence type="ECO:0000256" key="3">
    <source>
        <dbReference type="SAM" id="Phobius"/>
    </source>
</evidence>
<dbReference type="EMBL" id="HBGN01038182">
    <property type="protein sequence ID" value="CAD9356303.1"/>
    <property type="molecule type" value="Transcribed_RNA"/>
</dbReference>
<feature type="transmembrane region" description="Helical" evidence="3">
    <location>
        <begin position="12"/>
        <end position="31"/>
    </location>
</feature>
<reference evidence="4" key="1">
    <citation type="submission" date="2021-01" db="EMBL/GenBank/DDBJ databases">
        <authorList>
            <person name="Corre E."/>
            <person name="Pelletier E."/>
            <person name="Niang G."/>
            <person name="Scheremetjew M."/>
            <person name="Finn R."/>
            <person name="Kale V."/>
            <person name="Holt S."/>
            <person name="Cochrane G."/>
            <person name="Meng A."/>
            <person name="Brown T."/>
            <person name="Cohen L."/>
        </authorList>
    </citation>
    <scope>NUCLEOTIDE SEQUENCE</scope>
    <source>
        <strain evidence="4">Pop2</strain>
    </source>
</reference>
<proteinExistence type="predicted"/>
<keyword evidence="3" id="KW-1133">Transmembrane helix</keyword>
<gene>
    <name evidence="4" type="ORF">DBRI1063_LOCUS24426</name>
</gene>
<comment type="subcellular location">
    <subcellularLocation>
        <location evidence="1">Cytoplasm</location>
    </subcellularLocation>
</comment>
<dbReference type="PANTHER" id="PTHR46197">
    <property type="entry name" value="PROTEIN ABHD14B-LIKE"/>
    <property type="match status" value="1"/>
</dbReference>
<organism evidence="4">
    <name type="scientific">Ditylum brightwellii</name>
    <dbReference type="NCBI Taxonomy" id="49249"/>
    <lineage>
        <taxon>Eukaryota</taxon>
        <taxon>Sar</taxon>
        <taxon>Stramenopiles</taxon>
        <taxon>Ochrophyta</taxon>
        <taxon>Bacillariophyta</taxon>
        <taxon>Mediophyceae</taxon>
        <taxon>Lithodesmiophycidae</taxon>
        <taxon>Lithodesmiales</taxon>
        <taxon>Lithodesmiaceae</taxon>
        <taxon>Ditylum</taxon>
    </lineage>
</organism>
<dbReference type="SUPFAM" id="SSF53474">
    <property type="entry name" value="alpha/beta-Hydrolases"/>
    <property type="match status" value="1"/>
</dbReference>
<evidence type="ECO:0000256" key="2">
    <source>
        <dbReference type="ARBA" id="ARBA00022490"/>
    </source>
</evidence>
<dbReference type="InterPro" id="IPR029058">
    <property type="entry name" value="AB_hydrolase_fold"/>
</dbReference>
<keyword evidence="3" id="KW-0472">Membrane</keyword>
<evidence type="ECO:0000256" key="1">
    <source>
        <dbReference type="ARBA" id="ARBA00004496"/>
    </source>
</evidence>
<dbReference type="Gene3D" id="3.40.50.1820">
    <property type="entry name" value="alpha/beta hydrolase"/>
    <property type="match status" value="1"/>
</dbReference>
<dbReference type="AlphaFoldDB" id="A0A7S2ETG1"/>
<accession>A0A7S2ETG1</accession>
<keyword evidence="3" id="KW-0812">Transmembrane</keyword>
<evidence type="ECO:0000313" key="4">
    <source>
        <dbReference type="EMBL" id="CAD9356303.1"/>
    </source>
</evidence>
<evidence type="ECO:0008006" key="5">
    <source>
        <dbReference type="Google" id="ProtNLM"/>
    </source>
</evidence>
<sequence>MKPKPTTHSKPSTILILTILAITITIASFLLKTKNTTSSNEIIKNKMEQSQDSSSSSTSASEIIESKLTLSSSIQSTLDYYQCTSSSSSLPSVQVVLLHGAAFTKQDWFDSGILQKLCKELPSVTALDLTVKATSQDFVQVYQSLVKEGVLKDEPIVVISPSASGKAIVDLASMFINSDNTFAPFLKAWVPVACPAVGDASQSTLTAFASLDIPILAVYGDEDVSGKKRTEPLVTYAKAKEQMLKGRHPVYLDSPMELVEVFLNFVKSL</sequence>
<dbReference type="GO" id="GO:0005737">
    <property type="term" value="C:cytoplasm"/>
    <property type="evidence" value="ECO:0007669"/>
    <property type="project" value="UniProtKB-SubCell"/>
</dbReference>
<keyword evidence="2" id="KW-0963">Cytoplasm</keyword>
<name>A0A7S2ETG1_9STRA</name>
<protein>
    <recommendedName>
        <fullName evidence="5">AB hydrolase-1 domain-containing protein</fullName>
    </recommendedName>
</protein>